<keyword evidence="4" id="KW-0843">Virulence</keyword>
<evidence type="ECO:0000256" key="2">
    <source>
        <dbReference type="ARBA" id="ARBA00009520"/>
    </source>
</evidence>
<comment type="similarity">
    <text evidence="2">Belongs to the Necrosis inducing protein (NPP1) family.</text>
</comment>
<evidence type="ECO:0000256" key="3">
    <source>
        <dbReference type="ARBA" id="ARBA00022525"/>
    </source>
</evidence>
<dbReference type="InterPro" id="IPR008701">
    <property type="entry name" value="NPP1"/>
</dbReference>
<proteinExistence type="inferred from homology"/>
<accession>W2HHN4</accession>
<organism evidence="5">
    <name type="scientific">Phytophthora nicotianae</name>
    <name type="common">Potato buckeye rot agent</name>
    <name type="synonym">Phytophthora parasitica</name>
    <dbReference type="NCBI Taxonomy" id="4792"/>
    <lineage>
        <taxon>Eukaryota</taxon>
        <taxon>Sar</taxon>
        <taxon>Stramenopiles</taxon>
        <taxon>Oomycota</taxon>
        <taxon>Peronosporomycetes</taxon>
        <taxon>Peronosporales</taxon>
        <taxon>Peronosporaceae</taxon>
        <taxon>Phytophthora</taxon>
    </lineage>
</organism>
<evidence type="ECO:0000256" key="4">
    <source>
        <dbReference type="ARBA" id="ARBA00023026"/>
    </source>
</evidence>
<dbReference type="PANTHER" id="PTHR33657">
    <property type="entry name" value="DOMAIN PROTEIN, PUTATIVE (AFU_ORTHOLOGUE AFUA_5G00600)-RELATED"/>
    <property type="match status" value="1"/>
</dbReference>
<keyword evidence="3" id="KW-0964">Secreted</keyword>
<dbReference type="GO" id="GO:0005576">
    <property type="term" value="C:extracellular region"/>
    <property type="evidence" value="ECO:0007669"/>
    <property type="project" value="UniProtKB-SubCell"/>
</dbReference>
<dbReference type="Pfam" id="PF05630">
    <property type="entry name" value="NPP1"/>
    <property type="match status" value="1"/>
</dbReference>
<name>W2HHN4_PHYNI</name>
<sequence length="191" mass="21479">MLRDNGKYYETLAVWKEMGYSVGKVERAMNKLGKKSDDITYITNGYKAFRENNNIPVFFSLVGALWLLEYGEISPQLVGIRQNREQYFQADGSVSAGLKGSGPDGGECGGSALGSQVYYRSDWYRNKWAIIHRKTEVPVDKEYVEGSSVKLESHRGFGAPRPKLRFTVLEGGAKDLITWEQLTDAACIELY</sequence>
<dbReference type="AlphaFoldDB" id="W2HHN4"/>
<protein>
    <submittedName>
        <fullName evidence="5">Uncharacterized protein</fullName>
    </submittedName>
</protein>
<evidence type="ECO:0000256" key="1">
    <source>
        <dbReference type="ARBA" id="ARBA00004613"/>
    </source>
</evidence>
<comment type="subcellular location">
    <subcellularLocation>
        <location evidence="1">Secreted</location>
    </subcellularLocation>
</comment>
<evidence type="ECO:0000313" key="5">
    <source>
        <dbReference type="EMBL" id="ETK93981.1"/>
    </source>
</evidence>
<dbReference type="VEuPathDB" id="FungiDB:PPTG_17247"/>
<reference evidence="5" key="1">
    <citation type="submission" date="2013-11" db="EMBL/GenBank/DDBJ databases">
        <title>The Genome Sequence of Phytophthora parasitica CJ02B3.</title>
        <authorList>
            <consortium name="The Broad Institute Genomics Platform"/>
            <person name="Russ C."/>
            <person name="Tyler B."/>
            <person name="Panabieres F."/>
            <person name="Shan W."/>
            <person name="Tripathy S."/>
            <person name="Grunwald N."/>
            <person name="Machado M."/>
            <person name="Johnson C.S."/>
            <person name="Arredondo F."/>
            <person name="Hong C."/>
            <person name="Coffey M."/>
            <person name="Young S.K."/>
            <person name="Zeng Q."/>
            <person name="Gargeya S."/>
            <person name="Fitzgerald M."/>
            <person name="Abouelleil A."/>
            <person name="Alvarado L."/>
            <person name="Chapman S.B."/>
            <person name="Gainer-Dewar J."/>
            <person name="Goldberg J."/>
            <person name="Griggs A."/>
            <person name="Gujja S."/>
            <person name="Hansen M."/>
            <person name="Howarth C."/>
            <person name="Imamovic A."/>
            <person name="Ireland A."/>
            <person name="Larimer J."/>
            <person name="McCowan C."/>
            <person name="Murphy C."/>
            <person name="Pearson M."/>
            <person name="Poon T.W."/>
            <person name="Priest M."/>
            <person name="Roberts A."/>
            <person name="Saif S."/>
            <person name="Shea T."/>
            <person name="Sykes S."/>
            <person name="Wortman J."/>
            <person name="Nusbaum C."/>
            <person name="Birren B."/>
        </authorList>
    </citation>
    <scope>NUCLEOTIDE SEQUENCE [LARGE SCALE GENOMIC DNA]</scope>
    <source>
        <strain evidence="5">CJ02B3</strain>
    </source>
</reference>
<gene>
    <name evidence="5" type="ORF">L915_02899</name>
</gene>
<dbReference type="Proteomes" id="UP000053236">
    <property type="component" value="Unassembled WGS sequence"/>
</dbReference>
<dbReference type="PANTHER" id="PTHR33657:SF8">
    <property type="entry name" value="DOMAIN PROTEIN, PUTATIVE (AFU_ORTHOLOGUE AFUA_5G00600)-RELATED"/>
    <property type="match status" value="1"/>
</dbReference>
<dbReference type="EMBL" id="KI684765">
    <property type="protein sequence ID" value="ETK93981.1"/>
    <property type="molecule type" value="Genomic_DNA"/>
</dbReference>